<evidence type="ECO:0000313" key="4">
    <source>
        <dbReference type="EMBL" id="VTR95674.1"/>
    </source>
</evidence>
<evidence type="ECO:0000313" key="5">
    <source>
        <dbReference type="Proteomes" id="UP000464178"/>
    </source>
</evidence>
<protein>
    <recommendedName>
        <fullName evidence="3">Polysaccharide export protein N-terminal domain-containing protein</fullName>
    </recommendedName>
</protein>
<name>A0A6P2D6B6_9BACT</name>
<dbReference type="PANTHER" id="PTHR33619">
    <property type="entry name" value="POLYSACCHARIDE EXPORT PROTEIN GFCE-RELATED"/>
    <property type="match status" value="1"/>
</dbReference>
<keyword evidence="5" id="KW-1185">Reference proteome</keyword>
<feature type="signal peptide" evidence="2">
    <location>
        <begin position="1"/>
        <end position="27"/>
    </location>
</feature>
<feature type="domain" description="Polysaccharide export protein N-terminal" evidence="3">
    <location>
        <begin position="161"/>
        <end position="207"/>
    </location>
</feature>
<keyword evidence="1 2" id="KW-0732">Signal</keyword>
<dbReference type="Pfam" id="PF02563">
    <property type="entry name" value="Poly_export"/>
    <property type="match status" value="2"/>
</dbReference>
<sequence>MNAIRKTVRPTVILVAAVLAGSGCLSAGPRTPITPPPDLPRELVKVSLPDYRVEPPDVLLIEAVRAIPKPPYRAEPLDVLFVSLADPAGDPLSGPVSVESDGTVNLGASYGGSVKVVGLTIPEIRALLEDHLEKVVKLKAPRLTVTLAQGRAAQRINGPHLVRQDGTVSLGTYGSVRVSGLTLAEIRQALESHLSAYLEKPEISVDVQGYNSKLFYVIQDGGGVGQTVTRLPVTGNETVLDAISQLNGLSPVASQDRIWVSRPAPVGASPQILPVDWRAITECGDTSTNYQLMPGDRVFVAAYPMVRVDTTMARLFAPIERVLGITSLGTGTAKQIRFFNSFNGSGGGGGFGP</sequence>
<evidence type="ECO:0000256" key="1">
    <source>
        <dbReference type="ARBA" id="ARBA00022729"/>
    </source>
</evidence>
<dbReference type="PROSITE" id="PS51257">
    <property type="entry name" value="PROKAR_LIPOPROTEIN"/>
    <property type="match status" value="1"/>
</dbReference>
<dbReference type="EMBL" id="LR593886">
    <property type="protein sequence ID" value="VTR95674.1"/>
    <property type="molecule type" value="Genomic_DNA"/>
</dbReference>
<dbReference type="RefSeq" id="WP_162670063.1">
    <property type="nucleotide sequence ID" value="NZ_LR593886.1"/>
</dbReference>
<dbReference type="AlphaFoldDB" id="A0A6P2D6B6"/>
<evidence type="ECO:0000256" key="2">
    <source>
        <dbReference type="SAM" id="SignalP"/>
    </source>
</evidence>
<dbReference type="GO" id="GO:0015159">
    <property type="term" value="F:polysaccharide transmembrane transporter activity"/>
    <property type="evidence" value="ECO:0007669"/>
    <property type="project" value="InterPro"/>
</dbReference>
<dbReference type="PANTHER" id="PTHR33619:SF3">
    <property type="entry name" value="POLYSACCHARIDE EXPORT PROTEIN GFCE-RELATED"/>
    <property type="match status" value="1"/>
</dbReference>
<dbReference type="Gene3D" id="3.10.560.10">
    <property type="entry name" value="Outer membrane lipoprotein wza domain like"/>
    <property type="match status" value="1"/>
</dbReference>
<organism evidence="4 5">
    <name type="scientific">Gemmata massiliana</name>
    <dbReference type="NCBI Taxonomy" id="1210884"/>
    <lineage>
        <taxon>Bacteria</taxon>
        <taxon>Pseudomonadati</taxon>
        <taxon>Planctomycetota</taxon>
        <taxon>Planctomycetia</taxon>
        <taxon>Gemmatales</taxon>
        <taxon>Gemmataceae</taxon>
        <taxon>Gemmata</taxon>
    </lineage>
</organism>
<dbReference type="Gene3D" id="3.30.1950.10">
    <property type="entry name" value="wza like domain"/>
    <property type="match status" value="2"/>
</dbReference>
<dbReference type="InterPro" id="IPR003715">
    <property type="entry name" value="Poly_export_N"/>
</dbReference>
<gene>
    <name evidence="4" type="ORF">SOIL9_20400</name>
</gene>
<feature type="domain" description="Polysaccharide export protein N-terminal" evidence="3">
    <location>
        <begin position="49"/>
        <end position="147"/>
    </location>
</feature>
<evidence type="ECO:0000259" key="3">
    <source>
        <dbReference type="Pfam" id="PF02563"/>
    </source>
</evidence>
<feature type="chain" id="PRO_5027068643" description="Polysaccharide export protein N-terminal domain-containing protein" evidence="2">
    <location>
        <begin position="28"/>
        <end position="353"/>
    </location>
</feature>
<proteinExistence type="predicted"/>
<dbReference type="Proteomes" id="UP000464178">
    <property type="component" value="Chromosome"/>
</dbReference>
<dbReference type="InterPro" id="IPR049712">
    <property type="entry name" value="Poly_export"/>
</dbReference>
<accession>A0A6P2D6B6</accession>
<dbReference type="KEGG" id="gms:SOIL9_20400"/>
<reference evidence="4 5" key="1">
    <citation type="submission" date="2019-05" db="EMBL/GenBank/DDBJ databases">
        <authorList>
            <consortium name="Science for Life Laboratories"/>
        </authorList>
    </citation>
    <scope>NUCLEOTIDE SEQUENCE [LARGE SCALE GENOMIC DNA]</scope>
    <source>
        <strain evidence="4">Soil9</strain>
    </source>
</reference>